<proteinExistence type="predicted"/>
<comment type="caution">
    <text evidence="2">The sequence shown here is derived from an EMBL/GenBank/DDBJ whole genome shotgun (WGS) entry which is preliminary data.</text>
</comment>
<dbReference type="PROSITE" id="PS51257">
    <property type="entry name" value="PROKAR_LIPOPROTEIN"/>
    <property type="match status" value="1"/>
</dbReference>
<feature type="signal peptide" evidence="1">
    <location>
        <begin position="1"/>
        <end position="33"/>
    </location>
</feature>
<evidence type="ECO:0000256" key="1">
    <source>
        <dbReference type="SAM" id="SignalP"/>
    </source>
</evidence>
<dbReference type="PANTHER" id="PTHR37953">
    <property type="entry name" value="UPF0127 PROTEIN MJ1496"/>
    <property type="match status" value="1"/>
</dbReference>
<dbReference type="InterPro" id="IPR003795">
    <property type="entry name" value="DUF192"/>
</dbReference>
<dbReference type="Pfam" id="PF02643">
    <property type="entry name" value="DUF192"/>
    <property type="match status" value="1"/>
</dbReference>
<keyword evidence="1" id="KW-0732">Signal</keyword>
<organism evidence="2 3">
    <name type="scientific">Sphingomonas insulae</name>
    <dbReference type="NCBI Taxonomy" id="424800"/>
    <lineage>
        <taxon>Bacteria</taxon>
        <taxon>Pseudomonadati</taxon>
        <taxon>Pseudomonadota</taxon>
        <taxon>Alphaproteobacteria</taxon>
        <taxon>Sphingomonadales</taxon>
        <taxon>Sphingomonadaceae</taxon>
        <taxon>Sphingomonas</taxon>
    </lineage>
</organism>
<dbReference type="EMBL" id="BAAAES010000008">
    <property type="protein sequence ID" value="GAA0668673.1"/>
    <property type="molecule type" value="Genomic_DNA"/>
</dbReference>
<evidence type="ECO:0000313" key="2">
    <source>
        <dbReference type="EMBL" id="GAA0668673.1"/>
    </source>
</evidence>
<gene>
    <name evidence="2" type="ORF">GCM10009102_18760</name>
</gene>
<feature type="chain" id="PRO_5046020603" description="DUF192 domain-containing protein" evidence="1">
    <location>
        <begin position="34"/>
        <end position="174"/>
    </location>
</feature>
<dbReference type="PANTHER" id="PTHR37953:SF1">
    <property type="entry name" value="UPF0127 PROTEIN MJ1496"/>
    <property type="match status" value="1"/>
</dbReference>
<evidence type="ECO:0008006" key="4">
    <source>
        <dbReference type="Google" id="ProtNLM"/>
    </source>
</evidence>
<protein>
    <recommendedName>
        <fullName evidence="4">DUF192 domain-containing protein</fullName>
    </recommendedName>
</protein>
<dbReference type="InterPro" id="IPR038695">
    <property type="entry name" value="Saro_0823-like_sf"/>
</dbReference>
<dbReference type="Gene3D" id="2.60.120.1140">
    <property type="entry name" value="Protein of unknown function DUF192"/>
    <property type="match status" value="1"/>
</dbReference>
<dbReference type="Proteomes" id="UP001500238">
    <property type="component" value="Unassembled WGS sequence"/>
</dbReference>
<keyword evidence="3" id="KW-1185">Reference proteome</keyword>
<evidence type="ECO:0000313" key="3">
    <source>
        <dbReference type="Proteomes" id="UP001500238"/>
    </source>
</evidence>
<accession>A0ABN1HV21</accession>
<reference evidence="2 3" key="1">
    <citation type="journal article" date="2019" name="Int. J. Syst. Evol. Microbiol.">
        <title>The Global Catalogue of Microorganisms (GCM) 10K type strain sequencing project: providing services to taxonomists for standard genome sequencing and annotation.</title>
        <authorList>
            <consortium name="The Broad Institute Genomics Platform"/>
            <consortium name="The Broad Institute Genome Sequencing Center for Infectious Disease"/>
            <person name="Wu L."/>
            <person name="Ma J."/>
        </authorList>
    </citation>
    <scope>NUCLEOTIDE SEQUENCE [LARGE SCALE GENOMIC DNA]</scope>
    <source>
        <strain evidence="2 3">JCM 14603</strain>
    </source>
</reference>
<name>A0ABN1HV21_9SPHN</name>
<sequence length="174" mass="18380">MTAVRVRRVARVSTTVFAMAMTAALLLATGACSGGTTGNDATSTANATTRLPVTITSADGRHVFLVERAVTPAQQAEGLMYRTDLKPDGGMLFHPYPAEGGAPREASFWMKNTPTPLDILFIRADGTIATIAENTVPYSTAEVKSREPVAAVLELVGGRTAELGIAEGDKVTWR</sequence>